<proteinExistence type="predicted"/>
<dbReference type="KEGG" id="tpz:Tph_c02790"/>
<sequence length="33" mass="3459">MNGGVNDKTRTLAAGMKLANDVCLFVLEVFGAC</sequence>
<dbReference type="EMBL" id="CP003732">
    <property type="protein sequence ID" value="AFV10526.1"/>
    <property type="molecule type" value="Genomic_DNA"/>
</dbReference>
<protein>
    <submittedName>
        <fullName evidence="1">Uncharacterized protein</fullName>
    </submittedName>
</protein>
<dbReference type="HOGENOM" id="CLU_3384278_0_0_9"/>
<dbReference type="Proteomes" id="UP000000467">
    <property type="component" value="Chromosome"/>
</dbReference>
<name>K4LC67_THEPS</name>
<dbReference type="AlphaFoldDB" id="K4LC67"/>
<organism evidence="1 2">
    <name type="scientific">Thermacetogenium phaeum (strain ATCC BAA-254 / DSM 26808 / PB)</name>
    <dbReference type="NCBI Taxonomy" id="1089553"/>
    <lineage>
        <taxon>Bacteria</taxon>
        <taxon>Bacillati</taxon>
        <taxon>Bacillota</taxon>
        <taxon>Clostridia</taxon>
        <taxon>Thermoanaerobacterales</taxon>
        <taxon>Thermoanaerobacteraceae</taxon>
        <taxon>Thermacetogenium</taxon>
    </lineage>
</organism>
<reference evidence="1 2" key="1">
    <citation type="journal article" date="2012" name="BMC Genomics">
        <title>Genome-guided analysis of physiological and morphological traits of the fermentative acetate oxidizer Thermacetogenium phaeum.</title>
        <authorList>
            <person name="Oehler D."/>
            <person name="Poehlein A."/>
            <person name="Leimbach A."/>
            <person name="Muller N."/>
            <person name="Daniel R."/>
            <person name="Gottschalk G."/>
            <person name="Schink B."/>
        </authorList>
    </citation>
    <scope>NUCLEOTIDE SEQUENCE [LARGE SCALE GENOMIC DNA]</scope>
    <source>
        <strain evidence="2">ATCC BAA-254 / DSM 26808 / PB</strain>
    </source>
</reference>
<keyword evidence="2" id="KW-1185">Reference proteome</keyword>
<evidence type="ECO:0000313" key="1">
    <source>
        <dbReference type="EMBL" id="AFV10526.1"/>
    </source>
</evidence>
<accession>K4LC67</accession>
<evidence type="ECO:0000313" key="2">
    <source>
        <dbReference type="Proteomes" id="UP000000467"/>
    </source>
</evidence>
<gene>
    <name evidence="1" type="ordered locus">Tph_c02790</name>
</gene>